<evidence type="ECO:0000313" key="3">
    <source>
        <dbReference type="EMBL" id="MFD1585558.1"/>
    </source>
</evidence>
<dbReference type="PANTHER" id="PTHR43669">
    <property type="entry name" value="5-KETO-D-GLUCONATE 5-REDUCTASE"/>
    <property type="match status" value="1"/>
</dbReference>
<dbReference type="AlphaFoldDB" id="A0ABD6C712"/>
<comment type="caution">
    <text evidence="3">The sequence shown here is derived from an EMBL/GenBank/DDBJ whole genome shotgun (WGS) entry which is preliminary data.</text>
</comment>
<keyword evidence="4" id="KW-1185">Reference proteome</keyword>
<dbReference type="EMBL" id="JBHUDJ010000001">
    <property type="protein sequence ID" value="MFD1585558.1"/>
    <property type="molecule type" value="Genomic_DNA"/>
</dbReference>
<evidence type="ECO:0000256" key="1">
    <source>
        <dbReference type="ARBA" id="ARBA00006484"/>
    </source>
</evidence>
<name>A0ABD6C712_9EURY</name>
<dbReference type="GO" id="GO:0016491">
    <property type="term" value="F:oxidoreductase activity"/>
    <property type="evidence" value="ECO:0007669"/>
    <property type="project" value="UniProtKB-KW"/>
</dbReference>
<protein>
    <submittedName>
        <fullName evidence="3">SDR family NAD(P)-dependent oxidoreductase</fullName>
        <ecNumber evidence="3">1.1.1.-</ecNumber>
    </submittedName>
</protein>
<dbReference type="Gene3D" id="3.40.50.720">
    <property type="entry name" value="NAD(P)-binding Rossmann-like Domain"/>
    <property type="match status" value="1"/>
</dbReference>
<sequence>AHVVICARDADALEATAETIRDAGGSVTAMRADVRDEFDVERLMETAAREGGSIDVVVANAGVYHGSPGETPLTSESYAAFDDHIRTNARGVFTTVRESLPHLADDARIVVPSGAIARDAKPGYGTYAVSKATVEALARGFAAELDQSVAIVDPGQVATDLAGSQGRDPEDVAPMFTWAATTAAPDDVDGQVVDLKTWKRATN</sequence>
<gene>
    <name evidence="3" type="ORF">ACFR9U_01080</name>
</gene>
<dbReference type="EC" id="1.1.1.-" evidence="3"/>
<dbReference type="Proteomes" id="UP001597119">
    <property type="component" value="Unassembled WGS sequence"/>
</dbReference>
<comment type="similarity">
    <text evidence="1">Belongs to the short-chain dehydrogenases/reductases (SDR) family.</text>
</comment>
<dbReference type="PANTHER" id="PTHR43669:SF3">
    <property type="entry name" value="ALCOHOL DEHYDROGENASE, PUTATIVE (AFU_ORTHOLOGUE AFUA_3G03445)-RELATED"/>
    <property type="match status" value="1"/>
</dbReference>
<evidence type="ECO:0000256" key="2">
    <source>
        <dbReference type="ARBA" id="ARBA00023002"/>
    </source>
</evidence>
<dbReference type="CDD" id="cd05233">
    <property type="entry name" value="SDR_c"/>
    <property type="match status" value="1"/>
</dbReference>
<feature type="non-terminal residue" evidence="3">
    <location>
        <position position="1"/>
    </location>
</feature>
<organism evidence="3 4">
    <name type="scientific">Halorientalis brevis</name>
    <dbReference type="NCBI Taxonomy" id="1126241"/>
    <lineage>
        <taxon>Archaea</taxon>
        <taxon>Methanobacteriati</taxon>
        <taxon>Methanobacteriota</taxon>
        <taxon>Stenosarchaea group</taxon>
        <taxon>Halobacteria</taxon>
        <taxon>Halobacteriales</taxon>
        <taxon>Haloarculaceae</taxon>
        <taxon>Halorientalis</taxon>
    </lineage>
</organism>
<evidence type="ECO:0000313" key="4">
    <source>
        <dbReference type="Proteomes" id="UP001597119"/>
    </source>
</evidence>
<proteinExistence type="inferred from homology"/>
<dbReference type="Pfam" id="PF00106">
    <property type="entry name" value="adh_short"/>
    <property type="match status" value="1"/>
</dbReference>
<dbReference type="InterPro" id="IPR002347">
    <property type="entry name" value="SDR_fam"/>
</dbReference>
<dbReference type="RefSeq" id="WP_379813605.1">
    <property type="nucleotide sequence ID" value="NZ_JBHUDJ010000001.1"/>
</dbReference>
<keyword evidence="2 3" id="KW-0560">Oxidoreductase</keyword>
<reference evidence="3 4" key="1">
    <citation type="journal article" date="2019" name="Int. J. Syst. Evol. Microbiol.">
        <title>The Global Catalogue of Microorganisms (GCM) 10K type strain sequencing project: providing services to taxonomists for standard genome sequencing and annotation.</title>
        <authorList>
            <consortium name="The Broad Institute Genomics Platform"/>
            <consortium name="The Broad Institute Genome Sequencing Center for Infectious Disease"/>
            <person name="Wu L."/>
            <person name="Ma J."/>
        </authorList>
    </citation>
    <scope>NUCLEOTIDE SEQUENCE [LARGE SCALE GENOMIC DNA]</scope>
    <source>
        <strain evidence="3 4">CGMCC 1.12125</strain>
    </source>
</reference>
<dbReference type="InterPro" id="IPR036291">
    <property type="entry name" value="NAD(P)-bd_dom_sf"/>
</dbReference>
<dbReference type="PRINTS" id="PR00081">
    <property type="entry name" value="GDHRDH"/>
</dbReference>
<dbReference type="SUPFAM" id="SSF51735">
    <property type="entry name" value="NAD(P)-binding Rossmann-fold domains"/>
    <property type="match status" value="1"/>
</dbReference>
<accession>A0ABD6C712</accession>